<name>A0AAE1UWC5_9SOLA</name>
<dbReference type="EMBL" id="JAVYJV010000018">
    <property type="protein sequence ID" value="KAK4347318.1"/>
    <property type="molecule type" value="Genomic_DNA"/>
</dbReference>
<keyword evidence="2" id="KW-1185">Reference proteome</keyword>
<proteinExistence type="predicted"/>
<evidence type="ECO:0000313" key="2">
    <source>
        <dbReference type="Proteomes" id="UP001291623"/>
    </source>
</evidence>
<accession>A0AAE1UWC5</accession>
<comment type="caution">
    <text evidence="1">The sequence shown here is derived from an EMBL/GenBank/DDBJ whole genome shotgun (WGS) entry which is preliminary data.</text>
</comment>
<evidence type="ECO:0000313" key="1">
    <source>
        <dbReference type="EMBL" id="KAK4347318.1"/>
    </source>
</evidence>
<gene>
    <name evidence="1" type="ORF">RND71_033657</name>
</gene>
<organism evidence="1 2">
    <name type="scientific">Anisodus tanguticus</name>
    <dbReference type="NCBI Taxonomy" id="243964"/>
    <lineage>
        <taxon>Eukaryota</taxon>
        <taxon>Viridiplantae</taxon>
        <taxon>Streptophyta</taxon>
        <taxon>Embryophyta</taxon>
        <taxon>Tracheophyta</taxon>
        <taxon>Spermatophyta</taxon>
        <taxon>Magnoliopsida</taxon>
        <taxon>eudicotyledons</taxon>
        <taxon>Gunneridae</taxon>
        <taxon>Pentapetalae</taxon>
        <taxon>asterids</taxon>
        <taxon>lamiids</taxon>
        <taxon>Solanales</taxon>
        <taxon>Solanaceae</taxon>
        <taxon>Solanoideae</taxon>
        <taxon>Hyoscyameae</taxon>
        <taxon>Anisodus</taxon>
    </lineage>
</organism>
<dbReference type="Proteomes" id="UP001291623">
    <property type="component" value="Unassembled WGS sequence"/>
</dbReference>
<reference evidence="1" key="1">
    <citation type="submission" date="2023-12" db="EMBL/GenBank/DDBJ databases">
        <title>Genome assembly of Anisodus tanguticus.</title>
        <authorList>
            <person name="Wang Y.-J."/>
        </authorList>
    </citation>
    <scope>NUCLEOTIDE SEQUENCE</scope>
    <source>
        <strain evidence="1">KB-2021</strain>
        <tissue evidence="1">Leaf</tissue>
    </source>
</reference>
<sequence>MSMKLKVTLGVPFVPVGVASYLRPLASEKHKEKMGRVSNEGLLNTRAYAAAHKIYILSEKRSDNGGSSTEKKVIKKRVKQFKRHQSDRRTLLRDNDGSYCRPSLRLHPYYWICKGGD</sequence>
<dbReference type="AlphaFoldDB" id="A0AAE1UWC5"/>
<protein>
    <submittedName>
        <fullName evidence="1">Uncharacterized protein</fullName>
    </submittedName>
</protein>